<protein>
    <recommendedName>
        <fullName evidence="2">SCP domain-containing protein</fullName>
    </recommendedName>
</protein>
<gene>
    <name evidence="3" type="ORF">A3A20_02280</name>
</gene>
<dbReference type="Gene3D" id="3.40.33.10">
    <property type="entry name" value="CAP"/>
    <property type="match status" value="1"/>
</dbReference>
<evidence type="ECO:0000313" key="4">
    <source>
        <dbReference type="Proteomes" id="UP000178946"/>
    </source>
</evidence>
<dbReference type="SUPFAM" id="SSF55797">
    <property type="entry name" value="PR-1-like"/>
    <property type="match status" value="1"/>
</dbReference>
<dbReference type="CDD" id="cd05379">
    <property type="entry name" value="CAP_bacterial"/>
    <property type="match status" value="1"/>
</dbReference>
<comment type="caution">
    <text evidence="3">The sequence shown here is derived from an EMBL/GenBank/DDBJ whole genome shotgun (WGS) entry which is preliminary data.</text>
</comment>
<evidence type="ECO:0000256" key="1">
    <source>
        <dbReference type="SAM" id="Coils"/>
    </source>
</evidence>
<dbReference type="PANTHER" id="PTHR31157">
    <property type="entry name" value="SCP DOMAIN-CONTAINING PROTEIN"/>
    <property type="match status" value="1"/>
</dbReference>
<proteinExistence type="predicted"/>
<dbReference type="Pfam" id="PF00188">
    <property type="entry name" value="CAP"/>
    <property type="match status" value="1"/>
</dbReference>
<dbReference type="AlphaFoldDB" id="A0A1F8DUS9"/>
<reference evidence="3 4" key="1">
    <citation type="journal article" date="2016" name="Nat. Commun.">
        <title>Thousands of microbial genomes shed light on interconnected biogeochemical processes in an aquifer system.</title>
        <authorList>
            <person name="Anantharaman K."/>
            <person name="Brown C.T."/>
            <person name="Hug L.A."/>
            <person name="Sharon I."/>
            <person name="Castelle C.J."/>
            <person name="Probst A.J."/>
            <person name="Thomas B.C."/>
            <person name="Singh A."/>
            <person name="Wilkins M.J."/>
            <person name="Karaoz U."/>
            <person name="Brodie E.L."/>
            <person name="Williams K.H."/>
            <person name="Hubbard S.S."/>
            <person name="Banfield J.F."/>
        </authorList>
    </citation>
    <scope>NUCLEOTIDE SEQUENCE [LARGE SCALE GENOMIC DNA]</scope>
</reference>
<evidence type="ECO:0000259" key="2">
    <source>
        <dbReference type="Pfam" id="PF00188"/>
    </source>
</evidence>
<dbReference type="STRING" id="1802557.A3A20_02280"/>
<name>A0A1F8DUS9_9BACT</name>
<dbReference type="EMBL" id="MGIR01000001">
    <property type="protein sequence ID" value="OGM91739.1"/>
    <property type="molecule type" value="Genomic_DNA"/>
</dbReference>
<organism evidence="3 4">
    <name type="scientific">Candidatus Wolfebacteria bacterium RIFCSPLOWO2_01_FULL_45_19</name>
    <dbReference type="NCBI Taxonomy" id="1802557"/>
    <lineage>
        <taxon>Bacteria</taxon>
        <taxon>Candidatus Wolfeibacteriota</taxon>
    </lineage>
</organism>
<dbReference type="InterPro" id="IPR035940">
    <property type="entry name" value="CAP_sf"/>
</dbReference>
<dbReference type="PANTHER" id="PTHR31157:SF1">
    <property type="entry name" value="SCP DOMAIN-CONTAINING PROTEIN"/>
    <property type="match status" value="1"/>
</dbReference>
<dbReference type="InterPro" id="IPR014044">
    <property type="entry name" value="CAP_dom"/>
</dbReference>
<sequence length="275" mass="30410">MVFLLKFLFALFIVATAVVFYFGAQSPEFPANDVPPISEIISEEMPRNVISPPPLRREISSPSPASTLTRFGVIFQTNSQRAENGLLPLSENALLNSAAAAKLQDMFFGQYFAHVAADGTDAAKFASEAGFEFLIIGENLALGNFENDAALVQVWMDSPGHRANILHPKYLGIGAAVGRGMFEGRQTWLAVQIFGVSAAVCSQPDAVLRQTIENLEIELKMLENELNKRRGDSRNVNEYNELVSQYNLILENLREQIRVYNSQVGVFNSCVGEFR</sequence>
<accession>A0A1F8DUS9</accession>
<feature type="coiled-coil region" evidence="1">
    <location>
        <begin position="205"/>
        <end position="263"/>
    </location>
</feature>
<evidence type="ECO:0000313" key="3">
    <source>
        <dbReference type="EMBL" id="OGM91739.1"/>
    </source>
</evidence>
<keyword evidence="1" id="KW-0175">Coiled coil</keyword>
<feature type="domain" description="SCP" evidence="2">
    <location>
        <begin position="77"/>
        <end position="180"/>
    </location>
</feature>
<dbReference type="Proteomes" id="UP000178946">
    <property type="component" value="Unassembled WGS sequence"/>
</dbReference>